<sequence length="394" mass="43260">MRRIDLTCAELASSETARRINRDIVLEIIRARQPISRADLARCSGLQRSTVSQIIEQLIEEQWIREGAVARLPRGRRPTMLVLNEDVVVLTADLHPRKASVAVIDLNGHVLSHDVLSLSQEPTKAAAAILECMRRLRQAHPEKSFRGAGVSLPGRVDGQTQRLIFAPNLHWPEFDLRQALTKGLRIPVEVENAANACLTSELWFGRMQGVQNAVLITVSEGIGGGILANGQLVTGQNGMAGEFGHISLDPRGPRCGCGQHGCWETFASCKAALRNYQELSRISRRMTYQDLLALAAEENPHAVAALTEQARQIGRGLRLVVASLSPELVLIAGEVTAAWHLVAPMLRKELKEHWLGGTMPRIEPTYDSDAARLRGAAAILLQRRASVMDRAGKH</sequence>
<feature type="domain" description="HTH crp-type" evidence="2">
    <location>
        <begin position="27"/>
        <end position="84"/>
    </location>
</feature>
<protein>
    <submittedName>
        <fullName evidence="3">ROK family transcriptional regulator</fullName>
    </submittedName>
</protein>
<dbReference type="InterPro" id="IPR036390">
    <property type="entry name" value="WH_DNA-bd_sf"/>
</dbReference>
<accession>A0A7V4XQG9</accession>
<dbReference type="PROSITE" id="PS01125">
    <property type="entry name" value="ROK"/>
    <property type="match status" value="1"/>
</dbReference>
<dbReference type="SMART" id="SM00419">
    <property type="entry name" value="HTH_CRP"/>
    <property type="match status" value="1"/>
</dbReference>
<dbReference type="InterPro" id="IPR000600">
    <property type="entry name" value="ROK"/>
</dbReference>
<dbReference type="InterPro" id="IPR043129">
    <property type="entry name" value="ATPase_NBD"/>
</dbReference>
<dbReference type="PANTHER" id="PTHR18964:SF149">
    <property type="entry name" value="BIFUNCTIONAL UDP-N-ACETYLGLUCOSAMINE 2-EPIMERASE_N-ACETYLMANNOSAMINE KINASE"/>
    <property type="match status" value="1"/>
</dbReference>
<dbReference type="EMBL" id="DTKL01000010">
    <property type="protein sequence ID" value="HGY93278.1"/>
    <property type="molecule type" value="Genomic_DNA"/>
</dbReference>
<dbReference type="SUPFAM" id="SSF53067">
    <property type="entry name" value="Actin-like ATPase domain"/>
    <property type="match status" value="1"/>
</dbReference>
<dbReference type="GO" id="GO:0006355">
    <property type="term" value="P:regulation of DNA-templated transcription"/>
    <property type="evidence" value="ECO:0007669"/>
    <property type="project" value="InterPro"/>
</dbReference>
<evidence type="ECO:0000259" key="2">
    <source>
        <dbReference type="SMART" id="SM00419"/>
    </source>
</evidence>
<proteinExistence type="inferred from homology"/>
<dbReference type="Gene3D" id="3.30.420.40">
    <property type="match status" value="2"/>
</dbReference>
<dbReference type="InterPro" id="IPR036388">
    <property type="entry name" value="WH-like_DNA-bd_sf"/>
</dbReference>
<comment type="caution">
    <text evidence="3">The sequence shown here is derived from an EMBL/GenBank/DDBJ whole genome shotgun (WGS) entry which is preliminary data.</text>
</comment>
<evidence type="ECO:0000256" key="1">
    <source>
        <dbReference type="ARBA" id="ARBA00006479"/>
    </source>
</evidence>
<reference evidence="3" key="1">
    <citation type="journal article" date="2020" name="mSystems">
        <title>Genome- and Community-Level Interaction Insights into Carbon Utilization and Element Cycling Functions of Hydrothermarchaeota in Hydrothermal Sediment.</title>
        <authorList>
            <person name="Zhou Z."/>
            <person name="Liu Y."/>
            <person name="Xu W."/>
            <person name="Pan J."/>
            <person name="Luo Z.H."/>
            <person name="Li M."/>
        </authorList>
    </citation>
    <scope>NUCLEOTIDE SEQUENCE [LARGE SCALE GENOMIC DNA]</scope>
    <source>
        <strain evidence="3">SpSt-855</strain>
    </source>
</reference>
<comment type="similarity">
    <text evidence="1">Belongs to the ROK (NagC/XylR) family.</text>
</comment>
<dbReference type="Gene3D" id="1.10.10.10">
    <property type="entry name" value="Winged helix-like DNA-binding domain superfamily/Winged helix DNA-binding domain"/>
    <property type="match status" value="1"/>
</dbReference>
<dbReference type="InterPro" id="IPR012318">
    <property type="entry name" value="HTH_CRP"/>
</dbReference>
<dbReference type="Pfam" id="PF00480">
    <property type="entry name" value="ROK"/>
    <property type="match status" value="1"/>
</dbReference>
<evidence type="ECO:0000313" key="3">
    <source>
        <dbReference type="EMBL" id="HGY93278.1"/>
    </source>
</evidence>
<dbReference type="AlphaFoldDB" id="A0A7V4XQG9"/>
<organism evidence="3">
    <name type="scientific">Acidobacterium capsulatum</name>
    <dbReference type="NCBI Taxonomy" id="33075"/>
    <lineage>
        <taxon>Bacteria</taxon>
        <taxon>Pseudomonadati</taxon>
        <taxon>Acidobacteriota</taxon>
        <taxon>Terriglobia</taxon>
        <taxon>Terriglobales</taxon>
        <taxon>Acidobacteriaceae</taxon>
        <taxon>Acidobacterium</taxon>
    </lineage>
</organism>
<dbReference type="GO" id="GO:0003677">
    <property type="term" value="F:DNA binding"/>
    <property type="evidence" value="ECO:0007669"/>
    <property type="project" value="InterPro"/>
</dbReference>
<dbReference type="PANTHER" id="PTHR18964">
    <property type="entry name" value="ROK (REPRESSOR, ORF, KINASE) FAMILY"/>
    <property type="match status" value="1"/>
</dbReference>
<gene>
    <name evidence="3" type="ORF">ENW50_01100</name>
</gene>
<name>A0A7V4XQG9_9BACT</name>
<dbReference type="SUPFAM" id="SSF46785">
    <property type="entry name" value="Winged helix' DNA-binding domain"/>
    <property type="match status" value="1"/>
</dbReference>
<dbReference type="InterPro" id="IPR049874">
    <property type="entry name" value="ROK_cs"/>
</dbReference>